<dbReference type="InterPro" id="IPR023631">
    <property type="entry name" value="Amidase_dom"/>
</dbReference>
<dbReference type="EC" id="3.5.1.4" evidence="3"/>
<gene>
    <name evidence="3" type="ORF">F506_19315</name>
</gene>
<name>A0ABM5V7G4_9BURK</name>
<protein>
    <submittedName>
        <fullName evidence="3">Amidase</fullName>
        <ecNumber evidence="3">3.5.1.4</ecNumber>
    </submittedName>
</protein>
<dbReference type="GO" id="GO:0004040">
    <property type="term" value="F:amidase activity"/>
    <property type="evidence" value="ECO:0007669"/>
    <property type="project" value="UniProtKB-EC"/>
</dbReference>
<feature type="compositionally biased region" description="Gly residues" evidence="1">
    <location>
        <begin position="106"/>
        <end position="116"/>
    </location>
</feature>
<dbReference type="PANTHER" id="PTHR46310:SF7">
    <property type="entry name" value="AMIDASE 1"/>
    <property type="match status" value="1"/>
</dbReference>
<dbReference type="NCBIfam" id="NF006169">
    <property type="entry name" value="PRK08310.1"/>
    <property type="match status" value="1"/>
</dbReference>
<sequence length="403" mass="42607">MPVDASASSAAHCFVPYPAPAVTAISSGPLSGLRFAVKDIFDVAGYPTGCGNPHMLALSGIKTASAPSVTALAQAGATFVGKTYTDELAFSMNGKNAHFGTPRNGGAPGRIPGGSSSGSASAVSNGLADVALGTDTGGSVRAPASHCGLIGLRPTHARVSLKGCMDLAQSFDTCGWFARDIDSFARVGEVLLRDDTCLLPDGAPAMPQVLVAADVLALLEPRVQDVFMQTLERLSGLIGTPLPVKTATPSFDSLYWAFRHIQGYEAWQNHGDTITRHGLQLGPGVAERFAWSSKITPQQMEEHSNVRQRFKEDFLRLLGDDRVIVLPSMPDIAPLLSESEEVLENYRNQAVRMLCLAGLSGCPQISLPLMTLDGAPFGFSLIGPQGSDQALIRLSRKFIDELA</sequence>
<dbReference type="PANTHER" id="PTHR46310">
    <property type="entry name" value="AMIDASE 1"/>
    <property type="match status" value="1"/>
</dbReference>
<dbReference type="SUPFAM" id="SSF75304">
    <property type="entry name" value="Amidase signature (AS) enzymes"/>
    <property type="match status" value="1"/>
</dbReference>
<accession>A0ABM5V7G4</accession>
<reference evidence="4" key="1">
    <citation type="journal article" date="2015" name="Genome Announc.">
        <title>Complete Genome Sequence of Herbaspirillum hiltneri N3 (DSM 17495), Isolated from Surface-Sterilized Wheat Roots.</title>
        <authorList>
            <person name="Guizelini D."/>
            <person name="Saizaki P.M."/>
            <person name="Coimbra N.A."/>
            <person name="Weiss V.A."/>
            <person name="Faoro H."/>
            <person name="Sfeir M.Z."/>
            <person name="Baura V.A."/>
            <person name="Monteiro R.A."/>
            <person name="Chubatsu L.S."/>
            <person name="Souza E.M."/>
            <person name="Cruz L.M."/>
            <person name="Pedrosa F.O."/>
            <person name="Raittz R.T."/>
            <person name="Marchaukoski J.N."/>
            <person name="Steffens M.B."/>
        </authorList>
    </citation>
    <scope>NUCLEOTIDE SEQUENCE [LARGE SCALE GENOMIC DNA]</scope>
    <source>
        <strain evidence="4">N3</strain>
    </source>
</reference>
<evidence type="ECO:0000256" key="1">
    <source>
        <dbReference type="SAM" id="MobiDB-lite"/>
    </source>
</evidence>
<dbReference type="EMBL" id="CP011409">
    <property type="protein sequence ID" value="AKZ65521.1"/>
    <property type="molecule type" value="Genomic_DNA"/>
</dbReference>
<dbReference type="Pfam" id="PF01425">
    <property type="entry name" value="Amidase"/>
    <property type="match status" value="1"/>
</dbReference>
<evidence type="ECO:0000313" key="4">
    <source>
        <dbReference type="Proteomes" id="UP000063429"/>
    </source>
</evidence>
<dbReference type="RefSeq" id="WP_053201799.1">
    <property type="nucleotide sequence ID" value="NZ_CP011409.1"/>
</dbReference>
<evidence type="ECO:0000259" key="2">
    <source>
        <dbReference type="Pfam" id="PF01425"/>
    </source>
</evidence>
<dbReference type="PROSITE" id="PS00571">
    <property type="entry name" value="AMIDASES"/>
    <property type="match status" value="1"/>
</dbReference>
<dbReference type="Gene3D" id="3.90.1300.10">
    <property type="entry name" value="Amidase signature (AS) domain"/>
    <property type="match status" value="1"/>
</dbReference>
<organism evidence="3 4">
    <name type="scientific">Herbaspirillum hiltneri N3</name>
    <dbReference type="NCBI Taxonomy" id="1262470"/>
    <lineage>
        <taxon>Bacteria</taxon>
        <taxon>Pseudomonadati</taxon>
        <taxon>Pseudomonadota</taxon>
        <taxon>Betaproteobacteria</taxon>
        <taxon>Burkholderiales</taxon>
        <taxon>Oxalobacteraceae</taxon>
        <taxon>Herbaspirillum</taxon>
    </lineage>
</organism>
<feature type="region of interest" description="Disordered" evidence="1">
    <location>
        <begin position="99"/>
        <end position="120"/>
    </location>
</feature>
<dbReference type="Proteomes" id="UP000063429">
    <property type="component" value="Chromosome"/>
</dbReference>
<dbReference type="InterPro" id="IPR020556">
    <property type="entry name" value="Amidase_CS"/>
</dbReference>
<feature type="domain" description="Amidase" evidence="2">
    <location>
        <begin position="26"/>
        <end position="391"/>
    </location>
</feature>
<dbReference type="InterPro" id="IPR036928">
    <property type="entry name" value="AS_sf"/>
</dbReference>
<keyword evidence="4" id="KW-1185">Reference proteome</keyword>
<proteinExistence type="predicted"/>
<keyword evidence="3" id="KW-0378">Hydrolase</keyword>
<evidence type="ECO:0000313" key="3">
    <source>
        <dbReference type="EMBL" id="AKZ65521.1"/>
    </source>
</evidence>